<evidence type="ECO:0000313" key="3">
    <source>
        <dbReference type="Proteomes" id="UP001054945"/>
    </source>
</evidence>
<dbReference type="AlphaFoldDB" id="A0AAV4QJP0"/>
<dbReference type="Proteomes" id="UP001054945">
    <property type="component" value="Unassembled WGS sequence"/>
</dbReference>
<reference evidence="2 3" key="1">
    <citation type="submission" date="2021-06" db="EMBL/GenBank/DDBJ databases">
        <title>Caerostris extrusa draft genome.</title>
        <authorList>
            <person name="Kono N."/>
            <person name="Arakawa K."/>
        </authorList>
    </citation>
    <scope>NUCLEOTIDE SEQUENCE [LARGE SCALE GENOMIC DNA]</scope>
</reference>
<evidence type="ECO:0000313" key="2">
    <source>
        <dbReference type="EMBL" id="GIY08427.1"/>
    </source>
</evidence>
<keyword evidence="3" id="KW-1185">Reference proteome</keyword>
<feature type="compositionally biased region" description="Basic and acidic residues" evidence="1">
    <location>
        <begin position="12"/>
        <end position="37"/>
    </location>
</feature>
<sequence length="114" mass="12630">MIDLNIKNESSQVRENHYKSEGKECSSFEPTEKRKSESSQSDATSGKGVLAQYVTIPLWCTLSTGGPLSGHSHTHCRHGQLGTIEERGLTFLRDCTNGYIVQPETRCGTVWSLN</sequence>
<comment type="caution">
    <text evidence="2">The sequence shown here is derived from an EMBL/GenBank/DDBJ whole genome shotgun (WGS) entry which is preliminary data.</text>
</comment>
<protein>
    <submittedName>
        <fullName evidence="2">Uncharacterized protein</fullName>
    </submittedName>
</protein>
<dbReference type="EMBL" id="BPLR01006245">
    <property type="protein sequence ID" value="GIY08427.1"/>
    <property type="molecule type" value="Genomic_DNA"/>
</dbReference>
<feature type="region of interest" description="Disordered" evidence="1">
    <location>
        <begin position="1"/>
        <end position="47"/>
    </location>
</feature>
<organism evidence="2 3">
    <name type="scientific">Caerostris extrusa</name>
    <name type="common">Bark spider</name>
    <name type="synonym">Caerostris bankana</name>
    <dbReference type="NCBI Taxonomy" id="172846"/>
    <lineage>
        <taxon>Eukaryota</taxon>
        <taxon>Metazoa</taxon>
        <taxon>Ecdysozoa</taxon>
        <taxon>Arthropoda</taxon>
        <taxon>Chelicerata</taxon>
        <taxon>Arachnida</taxon>
        <taxon>Araneae</taxon>
        <taxon>Araneomorphae</taxon>
        <taxon>Entelegynae</taxon>
        <taxon>Araneoidea</taxon>
        <taxon>Araneidae</taxon>
        <taxon>Caerostris</taxon>
    </lineage>
</organism>
<accession>A0AAV4QJP0</accession>
<proteinExistence type="predicted"/>
<evidence type="ECO:0000256" key="1">
    <source>
        <dbReference type="SAM" id="MobiDB-lite"/>
    </source>
</evidence>
<name>A0AAV4QJP0_CAEEX</name>
<gene>
    <name evidence="2" type="ORF">CEXT_694651</name>
</gene>